<sequence length="148" mass="16359">MSAYIRNTWSRRGLKRGASDVSDQLRYPNSKVLNESSLAQRMEPTRGEGSPFRSSMSRAESLYSQNGSPTRKPSLLARKSDEGLFEPSITSNCSSTSVTFAQPEASVNKRLAFGTTGRASTLNLTSMLPRAERADANRRFDEENKVTC</sequence>
<protein>
    <submittedName>
        <fullName evidence="2">Uncharacterized protein</fullName>
    </submittedName>
</protein>
<feature type="region of interest" description="Disordered" evidence="1">
    <location>
        <begin position="1"/>
        <end position="81"/>
    </location>
</feature>
<evidence type="ECO:0000313" key="2">
    <source>
        <dbReference type="EMBL" id="CAE0536161.1"/>
    </source>
</evidence>
<proteinExistence type="predicted"/>
<gene>
    <name evidence="2" type="ORF">SACU0126_LOCUS7664</name>
</gene>
<dbReference type="AlphaFoldDB" id="A0A7S3W4J3"/>
<organism evidence="2">
    <name type="scientific">Strombidinopsis acuminata</name>
    <dbReference type="NCBI Taxonomy" id="141414"/>
    <lineage>
        <taxon>Eukaryota</taxon>
        <taxon>Sar</taxon>
        <taxon>Alveolata</taxon>
        <taxon>Ciliophora</taxon>
        <taxon>Intramacronucleata</taxon>
        <taxon>Spirotrichea</taxon>
        <taxon>Choreotrichia</taxon>
        <taxon>Choreotrichida</taxon>
        <taxon>Strombidinopsidae</taxon>
        <taxon>Strombidinopsis</taxon>
    </lineage>
</organism>
<reference evidence="2" key="1">
    <citation type="submission" date="2021-01" db="EMBL/GenBank/DDBJ databases">
        <authorList>
            <person name="Corre E."/>
            <person name="Pelletier E."/>
            <person name="Niang G."/>
            <person name="Scheremetjew M."/>
            <person name="Finn R."/>
            <person name="Kale V."/>
            <person name="Holt S."/>
            <person name="Cochrane G."/>
            <person name="Meng A."/>
            <person name="Brown T."/>
            <person name="Cohen L."/>
        </authorList>
    </citation>
    <scope>NUCLEOTIDE SEQUENCE</scope>
    <source>
        <strain evidence="2">SPMC142</strain>
    </source>
</reference>
<dbReference type="EMBL" id="HBIQ01023024">
    <property type="protein sequence ID" value="CAE0536161.1"/>
    <property type="molecule type" value="Transcribed_RNA"/>
</dbReference>
<evidence type="ECO:0000256" key="1">
    <source>
        <dbReference type="SAM" id="MobiDB-lite"/>
    </source>
</evidence>
<feature type="compositionally biased region" description="Polar residues" evidence="1">
    <location>
        <begin position="52"/>
        <end position="71"/>
    </location>
</feature>
<accession>A0A7S3W4J3</accession>
<name>A0A7S3W4J3_9SPIT</name>
<feature type="compositionally biased region" description="Polar residues" evidence="1">
    <location>
        <begin position="1"/>
        <end position="10"/>
    </location>
</feature>